<dbReference type="InterPro" id="IPR050166">
    <property type="entry name" value="ABC_transporter_ATP-bind"/>
</dbReference>
<dbReference type="InterPro" id="IPR003439">
    <property type="entry name" value="ABC_transporter-like_ATP-bd"/>
</dbReference>
<evidence type="ECO:0000313" key="5">
    <source>
        <dbReference type="EMBL" id="OZG57615.1"/>
    </source>
</evidence>
<dbReference type="SMART" id="SM00382">
    <property type="entry name" value="AAA"/>
    <property type="match status" value="1"/>
</dbReference>
<keyword evidence="1" id="KW-0813">Transport</keyword>
<dbReference type="RefSeq" id="WP_094663809.1">
    <property type="nucleotide sequence ID" value="NZ_MWWV01000007.1"/>
</dbReference>
<keyword evidence="2" id="KW-0547">Nucleotide-binding</keyword>
<dbReference type="EMBL" id="MWWV01000007">
    <property type="protein sequence ID" value="OZG57615.1"/>
    <property type="molecule type" value="Genomic_DNA"/>
</dbReference>
<evidence type="ECO:0000256" key="3">
    <source>
        <dbReference type="ARBA" id="ARBA00022840"/>
    </source>
</evidence>
<dbReference type="GO" id="GO:0005524">
    <property type="term" value="F:ATP binding"/>
    <property type="evidence" value="ECO:0007669"/>
    <property type="project" value="UniProtKB-KW"/>
</dbReference>
<proteinExistence type="predicted"/>
<comment type="caution">
    <text evidence="5">The sequence shown here is derived from an EMBL/GenBank/DDBJ whole genome shotgun (WGS) entry which is preliminary data.</text>
</comment>
<dbReference type="Proteomes" id="UP000216444">
    <property type="component" value="Unassembled WGS sequence"/>
</dbReference>
<evidence type="ECO:0000259" key="4">
    <source>
        <dbReference type="PROSITE" id="PS50893"/>
    </source>
</evidence>
<dbReference type="PROSITE" id="PS50893">
    <property type="entry name" value="ABC_TRANSPORTER_2"/>
    <property type="match status" value="1"/>
</dbReference>
<dbReference type="InterPro" id="IPR027417">
    <property type="entry name" value="P-loop_NTPase"/>
</dbReference>
<dbReference type="PANTHER" id="PTHR42788:SF13">
    <property type="entry name" value="ALIPHATIC SULFONATES IMPORT ATP-BINDING PROTEIN SSUB"/>
    <property type="match status" value="1"/>
</dbReference>
<dbReference type="PANTHER" id="PTHR42788">
    <property type="entry name" value="TAURINE IMPORT ATP-BINDING PROTEIN-RELATED"/>
    <property type="match status" value="1"/>
</dbReference>
<dbReference type="InterPro" id="IPR003593">
    <property type="entry name" value="AAA+_ATPase"/>
</dbReference>
<evidence type="ECO:0000256" key="1">
    <source>
        <dbReference type="ARBA" id="ARBA00022448"/>
    </source>
</evidence>
<keyword evidence="3 5" id="KW-0067">ATP-binding</keyword>
<feature type="domain" description="ABC transporter" evidence="4">
    <location>
        <begin position="8"/>
        <end position="240"/>
    </location>
</feature>
<dbReference type="Pfam" id="PF00005">
    <property type="entry name" value="ABC_tran"/>
    <property type="match status" value="1"/>
</dbReference>
<dbReference type="Gene3D" id="3.40.50.300">
    <property type="entry name" value="P-loop containing nucleotide triphosphate hydrolases"/>
    <property type="match status" value="1"/>
</dbReference>
<protein>
    <submittedName>
        <fullName evidence="5">ABC transporter ATP-binding protein</fullName>
    </submittedName>
</protein>
<evidence type="ECO:0000256" key="2">
    <source>
        <dbReference type="ARBA" id="ARBA00022741"/>
    </source>
</evidence>
<gene>
    <name evidence="5" type="ORF">BTIS_1268</name>
</gene>
<keyword evidence="6" id="KW-1185">Reference proteome</keyword>
<dbReference type="InterPro" id="IPR017871">
    <property type="entry name" value="ABC_transporter-like_CS"/>
</dbReference>
<dbReference type="PROSITE" id="PS00211">
    <property type="entry name" value="ABC_TRANSPORTER_1"/>
    <property type="match status" value="1"/>
</dbReference>
<accession>A0A261FF19</accession>
<dbReference type="GO" id="GO:0016887">
    <property type="term" value="F:ATP hydrolysis activity"/>
    <property type="evidence" value="ECO:0007669"/>
    <property type="project" value="InterPro"/>
</dbReference>
<dbReference type="AlphaFoldDB" id="A0A261FF19"/>
<organism evidence="5 6">
    <name type="scientific">Bifidobacterium tissieri</name>
    <dbReference type="NCBI Taxonomy" id="1630162"/>
    <lineage>
        <taxon>Bacteria</taxon>
        <taxon>Bacillati</taxon>
        <taxon>Actinomycetota</taxon>
        <taxon>Actinomycetes</taxon>
        <taxon>Bifidobacteriales</taxon>
        <taxon>Bifidobacteriaceae</taxon>
        <taxon>Bifidobacterium</taxon>
    </lineage>
</organism>
<name>A0A261FF19_9BIFI</name>
<evidence type="ECO:0000313" key="6">
    <source>
        <dbReference type="Proteomes" id="UP000216444"/>
    </source>
</evidence>
<sequence>MTDTQPAVAIRGVTKRFHTDRGEDVTALHDVNLTINAHDFITVVGQSGCGKTTLLRMLAGFDQPTEGEILIDGRSVSGPSPERGVVFQKPQLYPWLNVRRNVEFGLRMQGVDAARRQRVANEYLSMVGLSDAADRKPYELSGGMQQRAQIARVLAADPAVVLMDEPFGALDALTRENLQVELRRIWQEQRKTVFFITHSVDEAIFLGTRVVVMSAHPGTVLMDIPVDVPRDPEHPEDIDAVRDTDEFRTLETRISAAIHA</sequence>
<dbReference type="SUPFAM" id="SSF52540">
    <property type="entry name" value="P-loop containing nucleoside triphosphate hydrolases"/>
    <property type="match status" value="1"/>
</dbReference>
<dbReference type="CDD" id="cd03293">
    <property type="entry name" value="ABC_NrtD_SsuB_transporters"/>
    <property type="match status" value="1"/>
</dbReference>
<reference evidence="5 6" key="1">
    <citation type="journal article" date="2017" name="BMC Genomics">
        <title>Comparative genomic and phylogenomic analyses of the Bifidobacteriaceae family.</title>
        <authorList>
            <person name="Lugli G.A."/>
            <person name="Milani C."/>
            <person name="Turroni F."/>
            <person name="Duranti S."/>
            <person name="Mancabelli L."/>
            <person name="Mangifesta M."/>
            <person name="Ferrario C."/>
            <person name="Modesto M."/>
            <person name="Mattarelli P."/>
            <person name="Jiri K."/>
            <person name="van Sinderen D."/>
            <person name="Ventura M."/>
        </authorList>
    </citation>
    <scope>NUCLEOTIDE SEQUENCE [LARGE SCALE GENOMIC DNA]</scope>
    <source>
        <strain evidence="5 6">DSM 100201</strain>
    </source>
</reference>